<protein>
    <submittedName>
        <fullName evidence="12">ATPase 6</fullName>
    </submittedName>
</protein>
<keyword evidence="7 11" id="KW-1133">Transmembrane helix</keyword>
<keyword evidence="10" id="KW-0066">ATP synthesis</keyword>
<evidence type="ECO:0000313" key="12">
    <source>
        <dbReference type="EMBL" id="AAP21702.1"/>
    </source>
</evidence>
<feature type="transmembrane region" description="Helical" evidence="11">
    <location>
        <begin position="129"/>
        <end position="149"/>
    </location>
</feature>
<reference evidence="12" key="1">
    <citation type="journal article" date="2003" name="Evol. Dev.">
        <title>Phylogeny and development of marine model species: strongylocentrotid sea urchins.</title>
        <authorList>
            <person name="Biermann C.H."/>
            <person name="Kessing B.D."/>
            <person name="Palumbi S.R."/>
        </authorList>
    </citation>
    <scope>NUCLEOTIDE SEQUENCE</scope>
</reference>
<feature type="transmembrane region" description="Helical" evidence="11">
    <location>
        <begin position="16"/>
        <end position="37"/>
    </location>
</feature>
<evidence type="ECO:0000256" key="2">
    <source>
        <dbReference type="ARBA" id="ARBA00006810"/>
    </source>
</evidence>
<feature type="transmembrane region" description="Helical" evidence="11">
    <location>
        <begin position="104"/>
        <end position="123"/>
    </location>
</feature>
<evidence type="ECO:0000256" key="6">
    <source>
        <dbReference type="ARBA" id="ARBA00022781"/>
    </source>
</evidence>
<keyword evidence="5 11" id="KW-0812">Transmembrane</keyword>
<gene>
    <name evidence="12" type="primary">ATP6</name>
</gene>
<geneLocation type="mitochondrion" evidence="12"/>
<dbReference type="GO" id="GO:0015986">
    <property type="term" value="P:proton motive force-driven ATP synthesis"/>
    <property type="evidence" value="ECO:0007669"/>
    <property type="project" value="InterPro"/>
</dbReference>
<dbReference type="InterPro" id="IPR035908">
    <property type="entry name" value="F0_ATP_A_sf"/>
</dbReference>
<evidence type="ECO:0000256" key="5">
    <source>
        <dbReference type="ARBA" id="ARBA00022692"/>
    </source>
</evidence>
<evidence type="ECO:0000256" key="9">
    <source>
        <dbReference type="ARBA" id="ARBA00023136"/>
    </source>
</evidence>
<dbReference type="GO" id="GO:0045259">
    <property type="term" value="C:proton-transporting ATP synthase complex"/>
    <property type="evidence" value="ECO:0007669"/>
    <property type="project" value="UniProtKB-KW"/>
</dbReference>
<keyword evidence="4" id="KW-0138">CF(0)</keyword>
<keyword evidence="3" id="KW-0813">Transport</keyword>
<evidence type="ECO:0000256" key="1">
    <source>
        <dbReference type="ARBA" id="ARBA00004141"/>
    </source>
</evidence>
<comment type="similarity">
    <text evidence="2">Belongs to the ATPase A chain family.</text>
</comment>
<sequence>MTITASIFGQFFPETLFFIPMNVFSMVFALSWLVFIYPVNWAPSRFQSVWLGFRENILEMIFQNTSPNTAPWAGLIASVFVLILSVNVLGLFPYAFTATSHISLTYSLGFPLWMAVNILGFYMVIAPSLIISSLNLGILMILLGSIFFFSKSYFSKSNINSPRIKTTSACLSTNNDSEETIEYNSGPFAMAILKALALLSVLSLLVTINAGFTEINITLSLWLSNTPLNISLNFIYDQYFLVFLSEALIVTWS</sequence>
<organism evidence="12">
    <name type="scientific">Strongylocentrotus droebachiensis</name>
    <name type="common">Green sea urchin</name>
    <dbReference type="NCBI Taxonomy" id="7671"/>
    <lineage>
        <taxon>Eukaryota</taxon>
        <taxon>Metazoa</taxon>
        <taxon>Echinodermata</taxon>
        <taxon>Eleutherozoa</taxon>
        <taxon>Echinozoa</taxon>
        <taxon>Echinoidea</taxon>
        <taxon>Euechinoidea</taxon>
        <taxon>Echinacea</taxon>
        <taxon>Camarodonta</taxon>
        <taxon>Echinidea</taxon>
        <taxon>Strongylocentrotidae</taxon>
        <taxon>Strongylocentrotus</taxon>
    </lineage>
</organism>
<evidence type="ECO:0000256" key="11">
    <source>
        <dbReference type="SAM" id="Phobius"/>
    </source>
</evidence>
<dbReference type="SUPFAM" id="SSF81336">
    <property type="entry name" value="F1F0 ATP synthase subunit A"/>
    <property type="match status" value="1"/>
</dbReference>
<dbReference type="AlphaFoldDB" id="Q85I22"/>
<evidence type="ECO:0000256" key="7">
    <source>
        <dbReference type="ARBA" id="ARBA00022989"/>
    </source>
</evidence>
<keyword evidence="9 11" id="KW-0472">Membrane</keyword>
<dbReference type="InterPro" id="IPR000568">
    <property type="entry name" value="ATP_synth_F0_asu"/>
</dbReference>
<dbReference type="Pfam" id="PF00119">
    <property type="entry name" value="ATP-synt_A"/>
    <property type="match status" value="1"/>
</dbReference>
<feature type="transmembrane region" description="Helical" evidence="11">
    <location>
        <begin position="191"/>
        <end position="212"/>
    </location>
</feature>
<evidence type="ECO:0000256" key="8">
    <source>
        <dbReference type="ARBA" id="ARBA00023065"/>
    </source>
</evidence>
<keyword evidence="6" id="KW-0375">Hydrogen ion transport</keyword>
<feature type="non-terminal residue" evidence="12">
    <location>
        <position position="253"/>
    </location>
</feature>
<feature type="transmembrane region" description="Helical" evidence="11">
    <location>
        <begin position="72"/>
        <end position="92"/>
    </location>
</feature>
<dbReference type="EMBL" id="AY221006">
    <property type="protein sequence ID" value="AAP21702.1"/>
    <property type="molecule type" value="Genomic_DNA"/>
</dbReference>
<evidence type="ECO:0000256" key="4">
    <source>
        <dbReference type="ARBA" id="ARBA00022547"/>
    </source>
</evidence>
<accession>Q85I22</accession>
<comment type="subcellular location">
    <subcellularLocation>
        <location evidence="1">Membrane</location>
        <topology evidence="1">Multi-pass membrane protein</topology>
    </subcellularLocation>
</comment>
<name>Q85I22_STRDR</name>
<keyword evidence="12" id="KW-0496">Mitochondrion</keyword>
<keyword evidence="8" id="KW-0406">Ion transport</keyword>
<evidence type="ECO:0000256" key="10">
    <source>
        <dbReference type="ARBA" id="ARBA00023310"/>
    </source>
</evidence>
<dbReference type="GO" id="GO:0015078">
    <property type="term" value="F:proton transmembrane transporter activity"/>
    <property type="evidence" value="ECO:0007669"/>
    <property type="project" value="InterPro"/>
</dbReference>
<proteinExistence type="inferred from homology"/>
<evidence type="ECO:0000256" key="3">
    <source>
        <dbReference type="ARBA" id="ARBA00022448"/>
    </source>
</evidence>